<name>A0A2U1NW82_ARTAN</name>
<evidence type="ECO:0000313" key="3">
    <source>
        <dbReference type="Proteomes" id="UP000245207"/>
    </source>
</evidence>
<evidence type="ECO:0000313" key="2">
    <source>
        <dbReference type="EMBL" id="PWA77730.1"/>
    </source>
</evidence>
<dbReference type="EMBL" id="PKPP01002084">
    <property type="protein sequence ID" value="PWA77730.1"/>
    <property type="molecule type" value="Genomic_DNA"/>
</dbReference>
<dbReference type="Pfam" id="PF00078">
    <property type="entry name" value="RVT_1"/>
    <property type="match status" value="1"/>
</dbReference>
<proteinExistence type="predicted"/>
<dbReference type="CDD" id="cd01650">
    <property type="entry name" value="RT_nLTR_like"/>
    <property type="match status" value="1"/>
</dbReference>
<dbReference type="SUPFAM" id="SSF56672">
    <property type="entry name" value="DNA/RNA polymerases"/>
    <property type="match status" value="1"/>
</dbReference>
<dbReference type="Gene3D" id="3.60.10.10">
    <property type="entry name" value="Endonuclease/exonuclease/phosphatase"/>
    <property type="match status" value="1"/>
</dbReference>
<accession>A0A2U1NW82</accession>
<evidence type="ECO:0000259" key="1">
    <source>
        <dbReference type="PROSITE" id="PS50878"/>
    </source>
</evidence>
<keyword evidence="2" id="KW-0548">Nucleotidyltransferase</keyword>
<dbReference type="InterPro" id="IPR036691">
    <property type="entry name" value="Endo/exonu/phosph_ase_sf"/>
</dbReference>
<keyword evidence="3" id="KW-1185">Reference proteome</keyword>
<dbReference type="InterPro" id="IPR026960">
    <property type="entry name" value="RVT-Znf"/>
</dbReference>
<keyword evidence="2" id="KW-0808">Transferase</keyword>
<dbReference type="STRING" id="35608.A0A2U1NW82"/>
<dbReference type="PANTHER" id="PTHR33116">
    <property type="entry name" value="REVERSE TRANSCRIPTASE ZINC-BINDING DOMAIN-CONTAINING PROTEIN-RELATED-RELATED"/>
    <property type="match status" value="1"/>
</dbReference>
<dbReference type="InterPro" id="IPR043502">
    <property type="entry name" value="DNA/RNA_pol_sf"/>
</dbReference>
<protein>
    <submittedName>
        <fullName evidence="2">RNA-directed DNA polymerase, eukaryota, Reverse transcriptase zinc-binding domain protein</fullName>
    </submittedName>
</protein>
<dbReference type="InterPro" id="IPR000477">
    <property type="entry name" value="RT_dom"/>
</dbReference>
<dbReference type="GO" id="GO:0003964">
    <property type="term" value="F:RNA-directed DNA polymerase activity"/>
    <property type="evidence" value="ECO:0007669"/>
    <property type="project" value="UniProtKB-KW"/>
</dbReference>
<dbReference type="OrthoDB" id="1937528at2759"/>
<dbReference type="PANTHER" id="PTHR33116:SF78">
    <property type="entry name" value="OS12G0587133 PROTEIN"/>
    <property type="match status" value="1"/>
</dbReference>
<dbReference type="AlphaFoldDB" id="A0A2U1NW82"/>
<feature type="domain" description="Reverse transcriptase" evidence="1">
    <location>
        <begin position="261"/>
        <end position="538"/>
    </location>
</feature>
<comment type="caution">
    <text evidence="2">The sequence shown here is derived from an EMBL/GenBank/DDBJ whole genome shotgun (WGS) entry which is preliminary data.</text>
</comment>
<organism evidence="2 3">
    <name type="scientific">Artemisia annua</name>
    <name type="common">Sweet wormwood</name>
    <dbReference type="NCBI Taxonomy" id="35608"/>
    <lineage>
        <taxon>Eukaryota</taxon>
        <taxon>Viridiplantae</taxon>
        <taxon>Streptophyta</taxon>
        <taxon>Embryophyta</taxon>
        <taxon>Tracheophyta</taxon>
        <taxon>Spermatophyta</taxon>
        <taxon>Magnoliopsida</taxon>
        <taxon>eudicotyledons</taxon>
        <taxon>Gunneridae</taxon>
        <taxon>Pentapetalae</taxon>
        <taxon>asterids</taxon>
        <taxon>campanulids</taxon>
        <taxon>Asterales</taxon>
        <taxon>Asteraceae</taxon>
        <taxon>Asteroideae</taxon>
        <taxon>Anthemideae</taxon>
        <taxon>Artemisiinae</taxon>
        <taxon>Artemisia</taxon>
    </lineage>
</organism>
<sequence length="993" mass="114185">MSTFRIKMVKGGLEEVPLGGCSFTWCHKSATKMSKLDRFLISESLMSLCPNISAITLDRYLSDHRPILLRESKYDYGPIPFRFFHYWFEVDGFDKLVEETWTEAPVDASNAMLNMMKKLKYLKKRIRAWNNDKKKSSNNSKLTFKADLAKLDAIIDKGEGVLVEGIWIDTPALVKNEFLSHFKNRFEKPPEARLNLNMDFPCNLTSIQQLDLESEVTKEEIKRAVWDCGVDKSPGPDGFTFGFYRRFWKLIENDVVDAVKSFFQHGSIPKGCNSSFIALIPKTPDANMVKDFRPISLIGSLYKIIAKILANRLVVVLGDIVNEVQSAFVADRQILDGPFILNELSQWCKSKKKQSLIFKVDFEKAYDSVRWDYLDDVLKKFGFGDRWCGWIQGCLRSSWGSVVVNGSPTEEFQFFKGLKQGDPLSPFLFILIMESLHISFQRVVDAGMFKGIALGPSMHLSHMFYADDAVFVGQWSDSNIDTIVHVLDCFYRASGLRINMSKSKLMGISVDEEKVDQAASKIGCVTLKAPFSYLGSKVGGLMSRIQSWNEIVDAMVARLSKWKMKTLSIGGRLTLLKSVLGSMPIYHMSIFKVPMKVLQHMESIRCHFFSGADLCGKKSIWVKWQNVLVSKDKGGLGVSSLYALNRALMFKWMWRFITQSSSLWARVIKAIHGDDGKVGKNFKATYPSIWLDIVQEMELFKKKGIDVYGYIHKKLGNGAHTAFWEDVWREDVAFKHRYPRLYALESCKSIDVAAKLAHTSMDYSFRRVPRGGVEQAQFADLLIKVEGVSLVNTRDRWVWSLEGSGDFSVASVRKLIDDNRLPEVSSKTRWIKAVPIKVNVHAWKVRLDCLPTRINISRRGMDIESLFCPMCDNAVESTRHIFFKCHVAREIFRKVTCWWDVSYTEVSSYEEWLDWILNLRLSFKHKRLLEGVCYSMWWHIWSFRNKCVFGSLIPSKASIFEDVVSRSFYWSRYRCNVSFSWIDWIKNPYLVSL</sequence>
<dbReference type="SUPFAM" id="SSF56219">
    <property type="entry name" value="DNase I-like"/>
    <property type="match status" value="1"/>
</dbReference>
<dbReference type="Proteomes" id="UP000245207">
    <property type="component" value="Unassembled WGS sequence"/>
</dbReference>
<dbReference type="Pfam" id="PF13966">
    <property type="entry name" value="zf-RVT"/>
    <property type="match status" value="1"/>
</dbReference>
<dbReference type="PROSITE" id="PS50878">
    <property type="entry name" value="RT_POL"/>
    <property type="match status" value="1"/>
</dbReference>
<keyword evidence="2" id="KW-0695">RNA-directed DNA polymerase</keyword>
<reference evidence="2 3" key="1">
    <citation type="journal article" date="2018" name="Mol. Plant">
        <title>The genome of Artemisia annua provides insight into the evolution of Asteraceae family and artemisinin biosynthesis.</title>
        <authorList>
            <person name="Shen Q."/>
            <person name="Zhang L."/>
            <person name="Liao Z."/>
            <person name="Wang S."/>
            <person name="Yan T."/>
            <person name="Shi P."/>
            <person name="Liu M."/>
            <person name="Fu X."/>
            <person name="Pan Q."/>
            <person name="Wang Y."/>
            <person name="Lv Z."/>
            <person name="Lu X."/>
            <person name="Zhang F."/>
            <person name="Jiang W."/>
            <person name="Ma Y."/>
            <person name="Chen M."/>
            <person name="Hao X."/>
            <person name="Li L."/>
            <person name="Tang Y."/>
            <person name="Lv G."/>
            <person name="Zhou Y."/>
            <person name="Sun X."/>
            <person name="Brodelius P.E."/>
            <person name="Rose J.K.C."/>
            <person name="Tang K."/>
        </authorList>
    </citation>
    <scope>NUCLEOTIDE SEQUENCE [LARGE SCALE GENOMIC DNA]</scope>
    <source>
        <strain evidence="3">cv. Huhao1</strain>
        <tissue evidence="2">Leaf</tissue>
    </source>
</reference>
<gene>
    <name evidence="2" type="ORF">CTI12_AA217850</name>
</gene>